<accession>A0A5B8YJD9</accession>
<evidence type="ECO:0000313" key="7">
    <source>
        <dbReference type="Proteomes" id="UP000321954"/>
    </source>
</evidence>
<proteinExistence type="predicted"/>
<evidence type="ECO:0000259" key="5">
    <source>
        <dbReference type="PROSITE" id="PS51352"/>
    </source>
</evidence>
<dbReference type="PROSITE" id="PS51352">
    <property type="entry name" value="THIOREDOXIN_2"/>
    <property type="match status" value="1"/>
</dbReference>
<keyword evidence="3" id="KW-1015">Disulfide bond</keyword>
<comment type="subcellular location">
    <subcellularLocation>
        <location evidence="1">Cell envelope</location>
    </subcellularLocation>
</comment>
<dbReference type="RefSeq" id="WP_146830363.1">
    <property type="nucleotide sequence ID" value="NZ_CP042476.1"/>
</dbReference>
<gene>
    <name evidence="6" type="ORF">FK178_01645</name>
</gene>
<keyword evidence="7" id="KW-1185">Reference proteome</keyword>
<evidence type="ECO:0000256" key="1">
    <source>
        <dbReference type="ARBA" id="ARBA00004196"/>
    </source>
</evidence>
<dbReference type="OrthoDB" id="1069091at2"/>
<dbReference type="CDD" id="cd02966">
    <property type="entry name" value="TlpA_like_family"/>
    <property type="match status" value="1"/>
</dbReference>
<feature type="domain" description="Thioredoxin" evidence="5">
    <location>
        <begin position="230"/>
        <end position="371"/>
    </location>
</feature>
<dbReference type="AlphaFoldDB" id="A0A5B8YJD9"/>
<evidence type="ECO:0000256" key="4">
    <source>
        <dbReference type="ARBA" id="ARBA00023284"/>
    </source>
</evidence>
<dbReference type="GO" id="GO:0030313">
    <property type="term" value="C:cell envelope"/>
    <property type="evidence" value="ECO:0007669"/>
    <property type="project" value="UniProtKB-SubCell"/>
</dbReference>
<dbReference type="KEGG" id="anp:FK178_01645"/>
<keyword evidence="2" id="KW-0201">Cytochrome c-type biogenesis</keyword>
<dbReference type="InterPro" id="IPR013766">
    <property type="entry name" value="Thioredoxin_domain"/>
</dbReference>
<dbReference type="InterPro" id="IPR036249">
    <property type="entry name" value="Thioredoxin-like_sf"/>
</dbReference>
<keyword evidence="4" id="KW-0676">Redox-active center</keyword>
<dbReference type="InterPro" id="IPR050553">
    <property type="entry name" value="Thioredoxin_ResA/DsbE_sf"/>
</dbReference>
<dbReference type="InterPro" id="IPR000866">
    <property type="entry name" value="AhpC/TSA"/>
</dbReference>
<evidence type="ECO:0000256" key="2">
    <source>
        <dbReference type="ARBA" id="ARBA00022748"/>
    </source>
</evidence>
<dbReference type="EMBL" id="CP042476">
    <property type="protein sequence ID" value="QED36496.1"/>
    <property type="molecule type" value="Genomic_DNA"/>
</dbReference>
<reference evidence="6 7" key="1">
    <citation type="submission" date="2019-08" db="EMBL/GenBank/DDBJ databases">
        <title>Antarcticibacterium arcticum sp. nov., a bacterium isolated from marine sediment of the Canadian Beaufort Sea.</title>
        <authorList>
            <person name="Lee Y.M."/>
            <person name="Baek K."/>
            <person name="Lee D.-H."/>
            <person name="Shin S.C."/>
            <person name="Jin Y.K."/>
            <person name="Park Y."/>
        </authorList>
    </citation>
    <scope>NUCLEOTIDE SEQUENCE [LARGE SCALE GENOMIC DNA]</scope>
    <source>
        <strain evidence="6 7">PAMC 28998</strain>
    </source>
</reference>
<evidence type="ECO:0000313" key="6">
    <source>
        <dbReference type="EMBL" id="QED36496.1"/>
    </source>
</evidence>
<dbReference type="InterPro" id="IPR025380">
    <property type="entry name" value="DUF4369"/>
</dbReference>
<organism evidence="6 7">
    <name type="scientific">Antarcticibacterium arcticum</name>
    <dbReference type="NCBI Taxonomy" id="2585771"/>
    <lineage>
        <taxon>Bacteria</taxon>
        <taxon>Pseudomonadati</taxon>
        <taxon>Bacteroidota</taxon>
        <taxon>Flavobacteriia</taxon>
        <taxon>Flavobacteriales</taxon>
        <taxon>Flavobacteriaceae</taxon>
        <taxon>Antarcticibacterium</taxon>
    </lineage>
</organism>
<dbReference type="GO" id="GO:0016491">
    <property type="term" value="F:oxidoreductase activity"/>
    <property type="evidence" value="ECO:0007669"/>
    <property type="project" value="InterPro"/>
</dbReference>
<dbReference type="GO" id="GO:0017004">
    <property type="term" value="P:cytochrome complex assembly"/>
    <property type="evidence" value="ECO:0007669"/>
    <property type="project" value="UniProtKB-KW"/>
</dbReference>
<dbReference type="PROSITE" id="PS51257">
    <property type="entry name" value="PROKAR_LIPOPROTEIN"/>
    <property type="match status" value="1"/>
</dbReference>
<dbReference type="Pfam" id="PF14289">
    <property type="entry name" value="DUF4369"/>
    <property type="match status" value="1"/>
</dbReference>
<sequence>MKYLFLIVLSISLTSCQEDTNGYAISGNVKNLENGKMIYVSSIDQNNQPQIIDSVLVENEKFSLDLAEVEVSGLSFLTIKGVNGNVMFISENEPIKFEIYKDSLDASKVSGGKENQIFYEYLNHLKGLNQEMMQLRMEMQQMATTSRDPESMARFQQKELELRERDMVFKKKMIKENPAAYVSVLVLTDMQSMGASTSELKEHYEMLSEEMKQLPLAKSLKSGLDKRSAVEIGSKAPRFTGPDPAGNQLALEDLMGKVTLIDFWAAWCRPCRIENPNIVRIYNKYHDHGFNIIGVSLDRGDQRDRWLQAIEEDKLTWPQISNLQFWDEPIAQLYGVRAIPAAFILDENGVIVATNLRGDDLENKVKELLEK</sequence>
<dbReference type="PANTHER" id="PTHR42852:SF6">
    <property type="entry name" value="THIOL:DISULFIDE INTERCHANGE PROTEIN DSBE"/>
    <property type="match status" value="1"/>
</dbReference>
<dbReference type="PANTHER" id="PTHR42852">
    <property type="entry name" value="THIOL:DISULFIDE INTERCHANGE PROTEIN DSBE"/>
    <property type="match status" value="1"/>
</dbReference>
<dbReference type="GO" id="GO:0016209">
    <property type="term" value="F:antioxidant activity"/>
    <property type="evidence" value="ECO:0007669"/>
    <property type="project" value="InterPro"/>
</dbReference>
<name>A0A5B8YJD9_9FLAO</name>
<dbReference type="Pfam" id="PF00578">
    <property type="entry name" value="AhpC-TSA"/>
    <property type="match status" value="1"/>
</dbReference>
<protein>
    <submittedName>
        <fullName evidence="6">AhpC/TSA family protein</fullName>
    </submittedName>
</protein>
<evidence type="ECO:0000256" key="3">
    <source>
        <dbReference type="ARBA" id="ARBA00023157"/>
    </source>
</evidence>
<dbReference type="Proteomes" id="UP000321954">
    <property type="component" value="Chromosome"/>
</dbReference>
<dbReference type="Gene3D" id="3.40.30.10">
    <property type="entry name" value="Glutaredoxin"/>
    <property type="match status" value="1"/>
</dbReference>
<dbReference type="SUPFAM" id="SSF52833">
    <property type="entry name" value="Thioredoxin-like"/>
    <property type="match status" value="1"/>
</dbReference>